<dbReference type="SUPFAM" id="SSF53335">
    <property type="entry name" value="S-adenosyl-L-methionine-dependent methyltransferases"/>
    <property type="match status" value="1"/>
</dbReference>
<name>A0A8X6GRJ4_TRICU</name>
<dbReference type="SMART" id="SM00181">
    <property type="entry name" value="EGF"/>
    <property type="match status" value="3"/>
</dbReference>
<dbReference type="InterPro" id="IPR000742">
    <property type="entry name" value="EGF"/>
</dbReference>
<dbReference type="Proteomes" id="UP000887116">
    <property type="component" value="Unassembled WGS sequence"/>
</dbReference>
<dbReference type="OrthoDB" id="6418528at2759"/>
<keyword evidence="4" id="KW-1185">Reference proteome</keyword>
<feature type="non-terminal residue" evidence="3">
    <location>
        <position position="1"/>
    </location>
</feature>
<dbReference type="Gene3D" id="3.40.50.150">
    <property type="entry name" value="Vaccinia Virus protein VP39"/>
    <property type="match status" value="1"/>
</dbReference>
<evidence type="ECO:0000259" key="2">
    <source>
        <dbReference type="PROSITE" id="PS50026"/>
    </source>
</evidence>
<dbReference type="AlphaFoldDB" id="A0A8X6GRJ4"/>
<keyword evidence="1" id="KW-1015">Disulfide bond</keyword>
<comment type="caution">
    <text evidence="3">The sequence shown here is derived from an EMBL/GenBank/DDBJ whole genome shotgun (WGS) entry which is preliminary data.</text>
</comment>
<dbReference type="InterPro" id="IPR025714">
    <property type="entry name" value="Methyltranfer_dom"/>
</dbReference>
<dbReference type="InterPro" id="IPR029063">
    <property type="entry name" value="SAM-dependent_MTases_sf"/>
</dbReference>
<accession>A0A8X6GRJ4</accession>
<sequence>MNLETYLYSSEHIPLESLKRFLSKTLPELQWNQSTKDDVVLDAGCGPGGTTYQLVLPLFPNVKKILAVALVPVGIEFAKKYNSRPLIEYTVDNLEDWSTLEHWEGEISKLISIYCINWLKDQQKAFRNIFKLLKKGGEAAIVFAVESRFYDAILELQNSPKLNCFLKNIETLIPESHLKKRNCTPYKKMSEDTGFEIVYCREEMISDVIPSEERFRNFYSSVCVLTPHVPNDRRKEIKNDFIEELIRQNGWHSNGFPLNTSKTGLNFRNETDWDFRNETNWDFRNETDWKFRNETELNIRNETDWGFRNETDWNFRNETGLNFRNETDWNIRNETDWNFRNETGLNFRNETDWDFRNETNWDFRNETDWNFRNETGCDCGKNSLHCNFDRNGNKQCFCEHKYAQLNGTCAECYCGVRTASCFFEDNGNKKCVCSYGYGLRQGECVDCDCGRNSLSCHYDKRNNKICKCKGGYDERNGTCAKTCERNFDCTDGRICRQAENNKYFCDCPPNYGGNFCQTNLICANMDPPCRRKGAECVVKDNLAYCRCPPGKKFGLLSGLCE</sequence>
<dbReference type="CDD" id="cd02440">
    <property type="entry name" value="AdoMet_MTases"/>
    <property type="match status" value="1"/>
</dbReference>
<organism evidence="3 4">
    <name type="scientific">Trichonephila clavata</name>
    <name type="common">Joro spider</name>
    <name type="synonym">Nephila clavata</name>
    <dbReference type="NCBI Taxonomy" id="2740835"/>
    <lineage>
        <taxon>Eukaryota</taxon>
        <taxon>Metazoa</taxon>
        <taxon>Ecdysozoa</taxon>
        <taxon>Arthropoda</taxon>
        <taxon>Chelicerata</taxon>
        <taxon>Arachnida</taxon>
        <taxon>Araneae</taxon>
        <taxon>Araneomorphae</taxon>
        <taxon>Entelegynae</taxon>
        <taxon>Araneoidea</taxon>
        <taxon>Nephilidae</taxon>
        <taxon>Trichonephila</taxon>
    </lineage>
</organism>
<dbReference type="PROSITE" id="PS00022">
    <property type="entry name" value="EGF_1"/>
    <property type="match status" value="1"/>
</dbReference>
<evidence type="ECO:0000313" key="4">
    <source>
        <dbReference type="Proteomes" id="UP000887116"/>
    </source>
</evidence>
<dbReference type="PROSITE" id="PS50026">
    <property type="entry name" value="EGF_3"/>
    <property type="match status" value="1"/>
</dbReference>
<evidence type="ECO:0000313" key="3">
    <source>
        <dbReference type="EMBL" id="GFR09673.1"/>
    </source>
</evidence>
<feature type="domain" description="EGF-like" evidence="2">
    <location>
        <begin position="480"/>
        <end position="517"/>
    </location>
</feature>
<dbReference type="Pfam" id="PF13847">
    <property type="entry name" value="Methyltransf_31"/>
    <property type="match status" value="1"/>
</dbReference>
<dbReference type="EMBL" id="BMAO01036302">
    <property type="protein sequence ID" value="GFR09673.1"/>
    <property type="molecule type" value="Genomic_DNA"/>
</dbReference>
<reference evidence="3" key="1">
    <citation type="submission" date="2020-07" db="EMBL/GenBank/DDBJ databases">
        <title>Multicomponent nature underlies the extraordinary mechanical properties of spider dragline silk.</title>
        <authorList>
            <person name="Kono N."/>
            <person name="Nakamura H."/>
            <person name="Mori M."/>
            <person name="Yoshida Y."/>
            <person name="Ohtoshi R."/>
            <person name="Malay A.D."/>
            <person name="Moran D.A.P."/>
            <person name="Tomita M."/>
            <person name="Numata K."/>
            <person name="Arakawa K."/>
        </authorList>
    </citation>
    <scope>NUCLEOTIDE SEQUENCE</scope>
</reference>
<gene>
    <name evidence="3" type="primary">jhamt_5</name>
    <name evidence="3" type="ORF">TNCT_173682</name>
</gene>
<keyword evidence="1" id="KW-0245">EGF-like domain</keyword>
<feature type="disulfide bond" evidence="1">
    <location>
        <begin position="507"/>
        <end position="516"/>
    </location>
</feature>
<protein>
    <submittedName>
        <fullName evidence="3">Juvenile hormone acid O-methyltransferase</fullName>
    </submittedName>
</protein>
<comment type="caution">
    <text evidence="1">Lacks conserved residue(s) required for the propagation of feature annotation.</text>
</comment>
<evidence type="ECO:0000256" key="1">
    <source>
        <dbReference type="PROSITE-ProRule" id="PRU00076"/>
    </source>
</evidence>
<proteinExistence type="predicted"/>